<comment type="caution">
    <text evidence="1">The sequence shown here is derived from an EMBL/GenBank/DDBJ whole genome shotgun (WGS) entry which is preliminary data.</text>
</comment>
<evidence type="ECO:0000313" key="1">
    <source>
        <dbReference type="EMBL" id="MBQ0925972.1"/>
    </source>
</evidence>
<gene>
    <name evidence="1" type="ORF">KBO27_18640</name>
</gene>
<accession>A0ABS5DIL2</accession>
<dbReference type="EMBL" id="JAGPXE010000007">
    <property type="protein sequence ID" value="MBQ0925972.1"/>
    <property type="molecule type" value="Genomic_DNA"/>
</dbReference>
<reference evidence="1 2" key="1">
    <citation type="submission" date="2021-04" db="EMBL/GenBank/DDBJ databases">
        <title>Whole-genome sequencing of Saccharopolyspora endophytica KCTC 19397.</title>
        <authorList>
            <person name="Ay H."/>
            <person name="Saygin H."/>
            <person name="Sahin N."/>
        </authorList>
    </citation>
    <scope>NUCLEOTIDE SEQUENCE [LARGE SCALE GENOMIC DNA]</scope>
    <source>
        <strain evidence="1 2">KCTC 19397</strain>
    </source>
</reference>
<evidence type="ECO:0008006" key="3">
    <source>
        <dbReference type="Google" id="ProtNLM"/>
    </source>
</evidence>
<proteinExistence type="predicted"/>
<protein>
    <recommendedName>
        <fullName evidence="3">Transposase</fullName>
    </recommendedName>
</protein>
<keyword evidence="2" id="KW-1185">Reference proteome</keyword>
<sequence>MIEVDAAYTSQRCPLRGCGQVAIKNHLPSRNTRSASPRRCSPKVFRSCGEAANVMFFIRPRMVQIETVRRS</sequence>
<dbReference type="Proteomes" id="UP000674084">
    <property type="component" value="Unassembled WGS sequence"/>
</dbReference>
<name>A0ABS5DIL2_9PSEU</name>
<organism evidence="1 2">
    <name type="scientific">Saccharopolyspora endophytica</name>
    <dbReference type="NCBI Taxonomy" id="543886"/>
    <lineage>
        <taxon>Bacteria</taxon>
        <taxon>Bacillati</taxon>
        <taxon>Actinomycetota</taxon>
        <taxon>Actinomycetes</taxon>
        <taxon>Pseudonocardiales</taxon>
        <taxon>Pseudonocardiaceae</taxon>
        <taxon>Saccharopolyspora</taxon>
    </lineage>
</organism>
<evidence type="ECO:0000313" key="2">
    <source>
        <dbReference type="Proteomes" id="UP000674084"/>
    </source>
</evidence>